<dbReference type="RefSeq" id="WP_111397413.1">
    <property type="nucleotide sequence ID" value="NZ_QKYU01000006.1"/>
</dbReference>
<name>A0A2W7IRE3_9PROT</name>
<dbReference type="EMBL" id="QKYU01000006">
    <property type="protein sequence ID" value="PZW48041.1"/>
    <property type="molecule type" value="Genomic_DNA"/>
</dbReference>
<reference evidence="1 2" key="1">
    <citation type="submission" date="2018-06" db="EMBL/GenBank/DDBJ databases">
        <title>Genomic Encyclopedia of Archaeal and Bacterial Type Strains, Phase II (KMG-II): from individual species to whole genera.</title>
        <authorList>
            <person name="Goeker M."/>
        </authorList>
    </citation>
    <scope>NUCLEOTIDE SEQUENCE [LARGE SCALE GENOMIC DNA]</scope>
    <source>
        <strain evidence="1 2">DSM 24525</strain>
    </source>
</reference>
<evidence type="ECO:0000313" key="2">
    <source>
        <dbReference type="Proteomes" id="UP000249688"/>
    </source>
</evidence>
<gene>
    <name evidence="1" type="ORF">C8P66_10644</name>
</gene>
<evidence type="ECO:0000313" key="1">
    <source>
        <dbReference type="EMBL" id="PZW48041.1"/>
    </source>
</evidence>
<accession>A0A2W7IRE3</accession>
<sequence length="167" mass="18606">MSVDVSGKSLPDLRRIVANHRAQDRTDMPLCRAASDEIERRRGGPLNMWTTLAAIRAAAEKRHFMTTLDVAKANGSTLSQSRVRMAPHLHELMDYAIDRAWPMVTAVVVDAAGVAEGRMTEEALKGFAKSAELRDKFPGGDEAEFLQGEQERVFVWADKERGRDLRA</sequence>
<comment type="caution">
    <text evidence="1">The sequence shown here is derived from an EMBL/GenBank/DDBJ whole genome shotgun (WGS) entry which is preliminary data.</text>
</comment>
<proteinExistence type="predicted"/>
<keyword evidence="2" id="KW-1185">Reference proteome</keyword>
<dbReference type="AlphaFoldDB" id="A0A2W7IRE3"/>
<dbReference type="OrthoDB" id="9781481at2"/>
<dbReference type="Proteomes" id="UP000249688">
    <property type="component" value="Unassembled WGS sequence"/>
</dbReference>
<organism evidence="1 2">
    <name type="scientific">Humitalea rosea</name>
    <dbReference type="NCBI Taxonomy" id="990373"/>
    <lineage>
        <taxon>Bacteria</taxon>
        <taxon>Pseudomonadati</taxon>
        <taxon>Pseudomonadota</taxon>
        <taxon>Alphaproteobacteria</taxon>
        <taxon>Acetobacterales</taxon>
        <taxon>Roseomonadaceae</taxon>
        <taxon>Humitalea</taxon>
    </lineage>
</organism>
<protein>
    <submittedName>
        <fullName evidence="1">Uncharacterized protein</fullName>
    </submittedName>
</protein>